<proteinExistence type="predicted"/>
<feature type="compositionally biased region" description="Polar residues" evidence="2">
    <location>
        <begin position="141"/>
        <end position="153"/>
    </location>
</feature>
<feature type="compositionally biased region" description="Polar residues" evidence="2">
    <location>
        <begin position="9"/>
        <end position="53"/>
    </location>
</feature>
<name>A0A8S1PBA9_9CILI</name>
<feature type="coiled-coil region" evidence="1">
    <location>
        <begin position="187"/>
        <end position="374"/>
    </location>
</feature>
<evidence type="ECO:0000313" key="4">
    <source>
        <dbReference type="Proteomes" id="UP000692954"/>
    </source>
</evidence>
<dbReference type="Proteomes" id="UP000692954">
    <property type="component" value="Unassembled WGS sequence"/>
</dbReference>
<dbReference type="AlphaFoldDB" id="A0A8S1PBA9"/>
<keyword evidence="4" id="KW-1185">Reference proteome</keyword>
<accession>A0A8S1PBA9</accession>
<evidence type="ECO:0000256" key="1">
    <source>
        <dbReference type="SAM" id="Coils"/>
    </source>
</evidence>
<dbReference type="EMBL" id="CAJJDN010000074">
    <property type="protein sequence ID" value="CAD8100482.1"/>
    <property type="molecule type" value="Genomic_DNA"/>
</dbReference>
<dbReference type="OrthoDB" id="10255522at2759"/>
<evidence type="ECO:0000256" key="2">
    <source>
        <dbReference type="SAM" id="MobiDB-lite"/>
    </source>
</evidence>
<keyword evidence="1" id="KW-0175">Coiled coil</keyword>
<protein>
    <submittedName>
        <fullName evidence="3">Uncharacterized protein</fullName>
    </submittedName>
</protein>
<reference evidence="3" key="1">
    <citation type="submission" date="2021-01" db="EMBL/GenBank/DDBJ databases">
        <authorList>
            <consortium name="Genoscope - CEA"/>
            <person name="William W."/>
        </authorList>
    </citation>
    <scope>NUCLEOTIDE SEQUENCE</scope>
</reference>
<evidence type="ECO:0000313" key="3">
    <source>
        <dbReference type="EMBL" id="CAD8100482.1"/>
    </source>
</evidence>
<sequence length="447" mass="51904">MYNAMNRARSPQYNGLPNQMNPQYGGNSNPFTGQQSPVNQPMTQRSYPYQQFPPSTPPQGYPMQQSQRSIPPFAQAPSYPQSQPSAQSMQPLPKSQSPQQLSMQNFSQIPQRQQKQQPQQQLEQQKLPTVQTTVQPQGQTYLPSQSSGLGLSDLRQTYGSPTYLPYQPVMTTVIQRPIEFVDLEKFEELWDKRMKELEDKIRQSQQQPEPEVVELRASNNDDKDALIKQLEDELFKVKCDNEEKDNKIQDLKIELQTNIELVEYLKLQQASNNNNEELTRLRKQIQTLDAQVKQLNHDNDDLKQELEALRQQKQFFKAQCDDKDEHIQNLEKEMEELRQHIETLTEEVTTSQSVKTYEEEAKIWRSKFKELNDTYHACQEKLILTEAELDLMKRPQSQQKIVTTSTTVVKNNVQTSGTKSDSDYLSSSLTQFDVERIQKLSKNIPQM</sequence>
<gene>
    <name evidence="3" type="ORF">PSON_ATCC_30995.1.T0740051</name>
</gene>
<comment type="caution">
    <text evidence="3">The sequence shown here is derived from an EMBL/GenBank/DDBJ whole genome shotgun (WGS) entry which is preliminary data.</text>
</comment>
<feature type="compositionally biased region" description="Low complexity" evidence="2">
    <location>
        <begin position="71"/>
        <end position="140"/>
    </location>
</feature>
<feature type="region of interest" description="Disordered" evidence="2">
    <location>
        <begin position="1"/>
        <end position="153"/>
    </location>
</feature>
<organism evidence="3 4">
    <name type="scientific">Paramecium sonneborni</name>
    <dbReference type="NCBI Taxonomy" id="65129"/>
    <lineage>
        <taxon>Eukaryota</taxon>
        <taxon>Sar</taxon>
        <taxon>Alveolata</taxon>
        <taxon>Ciliophora</taxon>
        <taxon>Intramacronucleata</taxon>
        <taxon>Oligohymenophorea</taxon>
        <taxon>Peniculida</taxon>
        <taxon>Parameciidae</taxon>
        <taxon>Paramecium</taxon>
    </lineage>
</organism>